<keyword evidence="8" id="KW-1185">Reference proteome</keyword>
<keyword evidence="5" id="KW-0964">Secreted</keyword>
<keyword evidence="4 5" id="KW-0134">Cell wall</keyword>
<evidence type="ECO:0000313" key="7">
    <source>
        <dbReference type="EMBL" id="OAE20397.1"/>
    </source>
</evidence>
<keyword evidence="5" id="KW-0378">Hydrolase</keyword>
<keyword evidence="6" id="KW-0812">Transmembrane</keyword>
<proteinExistence type="inferred from homology"/>
<dbReference type="GO" id="GO:0071555">
    <property type="term" value="P:cell wall organization"/>
    <property type="evidence" value="ECO:0007669"/>
    <property type="project" value="UniProtKB-KW"/>
</dbReference>
<dbReference type="PANTHER" id="PTHR21562">
    <property type="entry name" value="NOTUM-RELATED"/>
    <property type="match status" value="1"/>
</dbReference>
<dbReference type="EC" id="3.1.1.-" evidence="5"/>
<evidence type="ECO:0000256" key="5">
    <source>
        <dbReference type="RuleBase" id="RU363114"/>
    </source>
</evidence>
<organism evidence="7 8">
    <name type="scientific">Marchantia polymorpha subsp. ruderalis</name>
    <dbReference type="NCBI Taxonomy" id="1480154"/>
    <lineage>
        <taxon>Eukaryota</taxon>
        <taxon>Viridiplantae</taxon>
        <taxon>Streptophyta</taxon>
        <taxon>Embryophyta</taxon>
        <taxon>Marchantiophyta</taxon>
        <taxon>Marchantiopsida</taxon>
        <taxon>Marchantiidae</taxon>
        <taxon>Marchantiales</taxon>
        <taxon>Marchantiaceae</taxon>
        <taxon>Marchantia</taxon>
    </lineage>
</organism>
<evidence type="ECO:0000256" key="2">
    <source>
        <dbReference type="ARBA" id="ARBA00004191"/>
    </source>
</evidence>
<keyword evidence="6" id="KW-1133">Transmembrane helix</keyword>
<evidence type="ECO:0000256" key="1">
    <source>
        <dbReference type="ARBA" id="ARBA00003534"/>
    </source>
</evidence>
<dbReference type="Proteomes" id="UP000077202">
    <property type="component" value="Unassembled WGS sequence"/>
</dbReference>
<evidence type="ECO:0000256" key="4">
    <source>
        <dbReference type="ARBA" id="ARBA00022512"/>
    </source>
</evidence>
<dbReference type="GO" id="GO:0052793">
    <property type="term" value="F:pectin acetylesterase activity"/>
    <property type="evidence" value="ECO:0007669"/>
    <property type="project" value="TreeGrafter"/>
</dbReference>
<evidence type="ECO:0000313" key="8">
    <source>
        <dbReference type="Proteomes" id="UP000077202"/>
    </source>
</evidence>
<sequence length="495" mass="54915">MAPLAQSKDKDAKGFRRPFQRGGTWGSVEYSVVLGALITIVATVWIAQNFEQVWTIWRAEQTAEELVDDGISNLGWKDHTVQITRLESAVELGAVQCTGSFKAFVSVVSRYDRAESSALLLVVCLDGSPPAYYLDRGSGKGADKWIVHLEGGGWCRTAAECLDRAFTQLGSSRYMPDEIYLGGMMSSNPAVNPDFYNWNRVKFKYCDGGSFFGEVNEALTMTQSMANHHSERTATVYYRGMRVWNAVMTDLLAKGMENATKGFLAGCSAGGLASTLQCDNFKNVMPEKATVKCLSDAGFFVHMPDIKGQDSIESLYRDVVTLQNITERLPESCTSVRDPSLCIFPTYRLSTITTPFFMLNPAYDNWQFYNVLIPSSADPSFDWESCKSNLALCTEGQMELVQGFRDVLLNQLKDLITNPKDGAFINSCYTHCQSEQDWSWSGADGPKINGKTELLTTSGHLCIRQSISQVVGEWFNDDTAHIVVDCAYPCNPTCH</sequence>
<comment type="function">
    <text evidence="1 5">Hydrolyzes acetyl esters in homogalacturonan regions of pectin. In type I primary cell wall, galacturonic acid residues of pectin can be acetylated at the O-2 and O-3 positions. Decreasing the degree of acetylation of pectin gels in vitro alters their physical properties.</text>
</comment>
<feature type="transmembrane region" description="Helical" evidence="6">
    <location>
        <begin position="27"/>
        <end position="47"/>
    </location>
</feature>
<reference evidence="7" key="1">
    <citation type="submission" date="2016-03" db="EMBL/GenBank/DDBJ databases">
        <title>Mechanisms controlling the formation of the plant cell surface in tip-growing cells are functionally conserved among land plants.</title>
        <authorList>
            <person name="Honkanen S."/>
            <person name="Jones V.A."/>
            <person name="Morieri G."/>
            <person name="Champion C."/>
            <person name="Hetherington A.J."/>
            <person name="Kelly S."/>
            <person name="Saint-Marcoux D."/>
            <person name="Proust H."/>
            <person name="Prescott H."/>
            <person name="Dolan L."/>
        </authorList>
    </citation>
    <scope>NUCLEOTIDE SEQUENCE [LARGE SCALE GENOMIC DNA]</scope>
    <source>
        <tissue evidence="7">Whole gametophyte</tissue>
    </source>
</reference>
<dbReference type="Pfam" id="PF03283">
    <property type="entry name" value="PAE"/>
    <property type="match status" value="1"/>
</dbReference>
<comment type="caution">
    <text evidence="7">The sequence shown here is derived from an EMBL/GenBank/DDBJ whole genome shotgun (WGS) entry which is preliminary data.</text>
</comment>
<dbReference type="GO" id="GO:0009505">
    <property type="term" value="C:plant-type cell wall"/>
    <property type="evidence" value="ECO:0007669"/>
    <property type="project" value="TreeGrafter"/>
</dbReference>
<gene>
    <name evidence="7" type="ORF">AXG93_704s1000</name>
</gene>
<dbReference type="PANTHER" id="PTHR21562:SF93">
    <property type="entry name" value="PECTIN ACETYLESTERASE 8"/>
    <property type="match status" value="1"/>
</dbReference>
<dbReference type="InterPro" id="IPR004963">
    <property type="entry name" value="PAE/NOTUM"/>
</dbReference>
<evidence type="ECO:0000256" key="6">
    <source>
        <dbReference type="SAM" id="Phobius"/>
    </source>
</evidence>
<dbReference type="EMBL" id="LVLJ01003618">
    <property type="protein sequence ID" value="OAE20397.1"/>
    <property type="molecule type" value="Genomic_DNA"/>
</dbReference>
<name>A0A176VIJ7_MARPO</name>
<accession>A0A176VIJ7</accession>
<keyword evidence="6" id="KW-0472">Membrane</keyword>
<dbReference type="AlphaFoldDB" id="A0A176VIJ7"/>
<comment type="similarity">
    <text evidence="3 5">Belongs to the pectinacetylesterase family.</text>
</comment>
<protein>
    <recommendedName>
        <fullName evidence="5">Pectin acetylesterase</fullName>
        <ecNumber evidence="5">3.1.1.-</ecNumber>
    </recommendedName>
</protein>
<keyword evidence="5" id="KW-0961">Cell wall biogenesis/degradation</keyword>
<evidence type="ECO:0000256" key="3">
    <source>
        <dbReference type="ARBA" id="ARBA00005784"/>
    </source>
</evidence>
<comment type="subcellular location">
    <subcellularLocation>
        <location evidence="2 5">Secreted</location>
        <location evidence="2 5">Cell wall</location>
    </subcellularLocation>
</comment>